<feature type="signal peptide" evidence="1">
    <location>
        <begin position="1"/>
        <end position="32"/>
    </location>
</feature>
<dbReference type="EMBL" id="BMTL01000031">
    <property type="protein sequence ID" value="GGS14689.1"/>
    <property type="molecule type" value="Genomic_DNA"/>
</dbReference>
<protein>
    <submittedName>
        <fullName evidence="2">Phosphatase</fullName>
    </submittedName>
</protein>
<dbReference type="RefSeq" id="WP_190152682.1">
    <property type="nucleotide sequence ID" value="NZ_BMTL01000031.1"/>
</dbReference>
<reference evidence="2" key="2">
    <citation type="submission" date="2020-09" db="EMBL/GenBank/DDBJ databases">
        <authorList>
            <person name="Sun Q."/>
            <person name="Ohkuma M."/>
        </authorList>
    </citation>
    <scope>NUCLEOTIDE SEQUENCE</scope>
    <source>
        <strain evidence="2">JCM 4386</strain>
    </source>
</reference>
<dbReference type="Proteomes" id="UP000606194">
    <property type="component" value="Unassembled WGS sequence"/>
</dbReference>
<evidence type="ECO:0000313" key="2">
    <source>
        <dbReference type="EMBL" id="GGS14689.1"/>
    </source>
</evidence>
<sequence length="548" mass="58341">MAKKTRSRVVATAVVTGVIGVGLALSSGAADASGGVAAWSSVPAVTDARGVTAPNVLSPGLTEHPVAQGSLRLENPTDQVPYYGYLGDGTLLPDPGIKQAPGVKIEAGKTEPDKNTYLRLSGQHGADASYSYGTHFLFQGHEGGEAGYITRVNLDADQAHRVTLLATKETDGTSIPAIDGSTWDPWAKRLLFTSEEGTAGAVLQATPDINSKVQDISFVTGRAGYEGIQNDSAGNLWMAEDSGGATVATKTKIPNSFVYRLIPYDKHDLTKGGRLQALQVVSRRSGSPIAFQNVDGAHPTGGAFTDDEKDLTNYGPALTTHWVTIHDTKTDTSGKAFDANALAKAAKATPFKRTENGQFRPGTDFREFYFDATGDTNTTSTANDGYGGWGTLYKLTQSDPRSDDGKLSVFYAGDKAHTGIDNVTFLDRTHVAFVEDASDTVHTQRGALDSGYVFATTTDYSRGAQPVRFLAEGRDPSATLDNMLSSVNGGIQNDGDNEITGIHVSDGDPGTHGILGAKVPRLFRDGWRLFWTQQHGDNTTWEITPDDK</sequence>
<keyword evidence="1" id="KW-0732">Signal</keyword>
<feature type="chain" id="PRO_5037594480" evidence="1">
    <location>
        <begin position="33"/>
        <end position="548"/>
    </location>
</feature>
<accession>A0A918L762</accession>
<gene>
    <name evidence="2" type="ORF">GCM10010269_62310</name>
</gene>
<comment type="caution">
    <text evidence="2">The sequence shown here is derived from an EMBL/GenBank/DDBJ whole genome shotgun (WGS) entry which is preliminary data.</text>
</comment>
<proteinExistence type="predicted"/>
<dbReference type="AlphaFoldDB" id="A0A918L762"/>
<evidence type="ECO:0000256" key="1">
    <source>
        <dbReference type="SAM" id="SignalP"/>
    </source>
</evidence>
<organism evidence="2 3">
    <name type="scientific">Streptomyces humidus</name>
    <dbReference type="NCBI Taxonomy" id="52259"/>
    <lineage>
        <taxon>Bacteria</taxon>
        <taxon>Bacillati</taxon>
        <taxon>Actinomycetota</taxon>
        <taxon>Actinomycetes</taxon>
        <taxon>Kitasatosporales</taxon>
        <taxon>Streptomycetaceae</taxon>
        <taxon>Streptomyces</taxon>
    </lineage>
</organism>
<evidence type="ECO:0000313" key="3">
    <source>
        <dbReference type="Proteomes" id="UP000606194"/>
    </source>
</evidence>
<reference evidence="2" key="1">
    <citation type="journal article" date="2014" name="Int. J. Syst. Evol. Microbiol.">
        <title>Complete genome sequence of Corynebacterium casei LMG S-19264T (=DSM 44701T), isolated from a smear-ripened cheese.</title>
        <authorList>
            <consortium name="US DOE Joint Genome Institute (JGI-PGF)"/>
            <person name="Walter F."/>
            <person name="Albersmeier A."/>
            <person name="Kalinowski J."/>
            <person name="Ruckert C."/>
        </authorList>
    </citation>
    <scope>NUCLEOTIDE SEQUENCE</scope>
    <source>
        <strain evidence="2">JCM 4386</strain>
    </source>
</reference>
<keyword evidence="3" id="KW-1185">Reference proteome</keyword>
<name>A0A918L762_9ACTN</name>